<evidence type="ECO:0000313" key="3">
    <source>
        <dbReference type="Proteomes" id="UP000550707"/>
    </source>
</evidence>
<evidence type="ECO:0000313" key="2">
    <source>
        <dbReference type="EMBL" id="KAF6462232.1"/>
    </source>
</evidence>
<protein>
    <submittedName>
        <fullName evidence="2">Uncharacterized protein</fullName>
    </submittedName>
</protein>
<dbReference type="EMBL" id="JACASF010000008">
    <property type="protein sequence ID" value="KAF6462232.1"/>
    <property type="molecule type" value="Genomic_DNA"/>
</dbReference>
<sequence>MLQEQDTLTTRKLDLQCLQCELCPLGAVTAYPAHPDRAALSDVPQDTPEGTDCIFHFRIQKMQHHASSRMSKTRAPYHEHQRLFSNMAWIGQSTLPYHQPDLGAPKGGNLHPRGCQESLVRQP</sequence>
<organism evidence="2 3">
    <name type="scientific">Molossus molossus</name>
    <name type="common">Pallas' mastiff bat</name>
    <name type="synonym">Vespertilio molossus</name>
    <dbReference type="NCBI Taxonomy" id="27622"/>
    <lineage>
        <taxon>Eukaryota</taxon>
        <taxon>Metazoa</taxon>
        <taxon>Chordata</taxon>
        <taxon>Craniata</taxon>
        <taxon>Vertebrata</taxon>
        <taxon>Euteleostomi</taxon>
        <taxon>Mammalia</taxon>
        <taxon>Eutheria</taxon>
        <taxon>Laurasiatheria</taxon>
        <taxon>Chiroptera</taxon>
        <taxon>Yangochiroptera</taxon>
        <taxon>Molossidae</taxon>
        <taxon>Molossus</taxon>
    </lineage>
</organism>
<accession>A0A7J8GRQ5</accession>
<reference evidence="2 3" key="1">
    <citation type="journal article" date="2020" name="Nature">
        <title>Six reference-quality genomes reveal evolution of bat adaptations.</title>
        <authorList>
            <person name="Jebb D."/>
            <person name="Huang Z."/>
            <person name="Pippel M."/>
            <person name="Hughes G.M."/>
            <person name="Lavrichenko K."/>
            <person name="Devanna P."/>
            <person name="Winkler S."/>
            <person name="Jermiin L.S."/>
            <person name="Skirmuntt E.C."/>
            <person name="Katzourakis A."/>
            <person name="Burkitt-Gray L."/>
            <person name="Ray D.A."/>
            <person name="Sullivan K.A.M."/>
            <person name="Roscito J.G."/>
            <person name="Kirilenko B.M."/>
            <person name="Davalos L.M."/>
            <person name="Corthals A.P."/>
            <person name="Power M.L."/>
            <person name="Jones G."/>
            <person name="Ransome R.D."/>
            <person name="Dechmann D.K.N."/>
            <person name="Locatelli A.G."/>
            <person name="Puechmaille S.J."/>
            <person name="Fedrigo O."/>
            <person name="Jarvis E.D."/>
            <person name="Hiller M."/>
            <person name="Vernes S.C."/>
            <person name="Myers E.W."/>
            <person name="Teeling E.C."/>
        </authorList>
    </citation>
    <scope>NUCLEOTIDE SEQUENCE [LARGE SCALE GENOMIC DNA]</scope>
    <source>
        <strain evidence="2">MMolMol1</strain>
        <tissue evidence="2">Muscle</tissue>
    </source>
</reference>
<gene>
    <name evidence="2" type="ORF">HJG59_011278</name>
</gene>
<name>A0A7J8GRQ5_MOLMO</name>
<keyword evidence="3" id="KW-1185">Reference proteome</keyword>
<proteinExistence type="predicted"/>
<feature type="region of interest" description="Disordered" evidence="1">
    <location>
        <begin position="100"/>
        <end position="123"/>
    </location>
</feature>
<dbReference type="Proteomes" id="UP000550707">
    <property type="component" value="Unassembled WGS sequence"/>
</dbReference>
<comment type="caution">
    <text evidence="2">The sequence shown here is derived from an EMBL/GenBank/DDBJ whole genome shotgun (WGS) entry which is preliminary data.</text>
</comment>
<dbReference type="AlphaFoldDB" id="A0A7J8GRQ5"/>
<evidence type="ECO:0000256" key="1">
    <source>
        <dbReference type="SAM" id="MobiDB-lite"/>
    </source>
</evidence>
<dbReference type="InParanoid" id="A0A7J8GRQ5"/>